<dbReference type="Pfam" id="PF07524">
    <property type="entry name" value="Bromo_TP"/>
    <property type="match status" value="1"/>
</dbReference>
<dbReference type="InterPro" id="IPR019787">
    <property type="entry name" value="Znf_PHD-finger"/>
</dbReference>
<feature type="region of interest" description="Disordered" evidence="9">
    <location>
        <begin position="199"/>
        <end position="365"/>
    </location>
</feature>
<evidence type="ECO:0000256" key="4">
    <source>
        <dbReference type="ARBA" id="ARBA00022833"/>
    </source>
</evidence>
<feature type="compositionally biased region" description="Polar residues" evidence="9">
    <location>
        <begin position="315"/>
        <end position="335"/>
    </location>
</feature>
<keyword evidence="2" id="KW-0479">Metal-binding</keyword>
<dbReference type="SUPFAM" id="SSF57903">
    <property type="entry name" value="FYVE/PHD zinc finger"/>
    <property type="match status" value="1"/>
</dbReference>
<feature type="compositionally biased region" description="Pro residues" evidence="9">
    <location>
        <begin position="641"/>
        <end position="656"/>
    </location>
</feature>
<dbReference type="InterPro" id="IPR019786">
    <property type="entry name" value="Zinc_finger_PHD-type_CS"/>
</dbReference>
<dbReference type="Proteomes" id="UP001461498">
    <property type="component" value="Unassembled WGS sequence"/>
</dbReference>
<protein>
    <recommendedName>
        <fullName evidence="10">PHD-type domain-containing protein</fullName>
    </recommendedName>
</protein>
<feature type="region of interest" description="Disordered" evidence="9">
    <location>
        <begin position="590"/>
        <end position="776"/>
    </location>
</feature>
<feature type="compositionally biased region" description="Basic and acidic residues" evidence="9">
    <location>
        <begin position="733"/>
        <end position="753"/>
    </location>
</feature>
<evidence type="ECO:0000256" key="2">
    <source>
        <dbReference type="ARBA" id="ARBA00022723"/>
    </source>
</evidence>
<evidence type="ECO:0000256" key="3">
    <source>
        <dbReference type="ARBA" id="ARBA00022771"/>
    </source>
</evidence>
<feature type="compositionally biased region" description="Low complexity" evidence="9">
    <location>
        <begin position="146"/>
        <end position="157"/>
    </location>
</feature>
<feature type="region of interest" description="Disordered" evidence="9">
    <location>
        <begin position="129"/>
        <end position="182"/>
    </location>
</feature>
<dbReference type="GO" id="GO:0046982">
    <property type="term" value="F:protein heterodimerization activity"/>
    <property type="evidence" value="ECO:0007669"/>
    <property type="project" value="InterPro"/>
</dbReference>
<feature type="compositionally biased region" description="Basic and acidic residues" evidence="9">
    <location>
        <begin position="168"/>
        <end position="182"/>
    </location>
</feature>
<dbReference type="Gene3D" id="3.30.40.10">
    <property type="entry name" value="Zinc/RING finger domain, C3HC4 (zinc finger)"/>
    <property type="match status" value="1"/>
</dbReference>
<keyword evidence="6" id="KW-0804">Transcription</keyword>
<dbReference type="PROSITE" id="PS50016">
    <property type="entry name" value="ZF_PHD_2"/>
    <property type="match status" value="1"/>
</dbReference>
<dbReference type="InterPro" id="IPR013083">
    <property type="entry name" value="Znf_RING/FYVE/PHD"/>
</dbReference>
<comment type="subcellular location">
    <subcellularLocation>
        <location evidence="1">Nucleus</location>
    </subcellularLocation>
</comment>
<feature type="compositionally biased region" description="Basic and acidic residues" evidence="9">
    <location>
        <begin position="136"/>
        <end position="145"/>
    </location>
</feature>
<feature type="compositionally biased region" description="Polar residues" evidence="9">
    <location>
        <begin position="217"/>
        <end position="229"/>
    </location>
</feature>
<accession>A0AAW1CIF2</accession>
<feature type="compositionally biased region" description="Basic residues" evidence="9">
    <location>
        <begin position="684"/>
        <end position="732"/>
    </location>
</feature>
<dbReference type="Pfam" id="PF00628">
    <property type="entry name" value="PHD"/>
    <property type="match status" value="1"/>
</dbReference>
<feature type="compositionally biased region" description="Pro residues" evidence="9">
    <location>
        <begin position="243"/>
        <end position="255"/>
    </location>
</feature>
<keyword evidence="5" id="KW-0805">Transcription regulation</keyword>
<dbReference type="InterPro" id="IPR006565">
    <property type="entry name" value="BTP"/>
</dbReference>
<dbReference type="InterPro" id="IPR009072">
    <property type="entry name" value="Histone-fold"/>
</dbReference>
<evidence type="ECO:0000256" key="7">
    <source>
        <dbReference type="ARBA" id="ARBA00023242"/>
    </source>
</evidence>
<feature type="domain" description="PHD-type" evidence="10">
    <location>
        <begin position="873"/>
        <end position="921"/>
    </location>
</feature>
<dbReference type="GO" id="GO:0045944">
    <property type="term" value="P:positive regulation of transcription by RNA polymerase II"/>
    <property type="evidence" value="ECO:0007669"/>
    <property type="project" value="TreeGrafter"/>
</dbReference>
<feature type="compositionally biased region" description="Low complexity" evidence="9">
    <location>
        <begin position="657"/>
        <end position="683"/>
    </location>
</feature>
<gene>
    <name evidence="11" type="ORF">O3M35_004112</name>
</gene>
<evidence type="ECO:0000313" key="11">
    <source>
        <dbReference type="EMBL" id="KAK9498256.1"/>
    </source>
</evidence>
<dbReference type="SMART" id="SM00576">
    <property type="entry name" value="BTP"/>
    <property type="match status" value="1"/>
</dbReference>
<feature type="compositionally biased region" description="Basic and acidic residues" evidence="9">
    <location>
        <begin position="490"/>
        <end position="504"/>
    </location>
</feature>
<dbReference type="InterPro" id="IPR011011">
    <property type="entry name" value="Znf_FYVE_PHD"/>
</dbReference>
<feature type="compositionally biased region" description="Basic and acidic residues" evidence="9">
    <location>
        <begin position="354"/>
        <end position="365"/>
    </location>
</feature>
<evidence type="ECO:0000256" key="6">
    <source>
        <dbReference type="ARBA" id="ARBA00023163"/>
    </source>
</evidence>
<dbReference type="PROSITE" id="PS01359">
    <property type="entry name" value="ZF_PHD_1"/>
    <property type="match status" value="1"/>
</dbReference>
<evidence type="ECO:0000256" key="1">
    <source>
        <dbReference type="ARBA" id="ARBA00004123"/>
    </source>
</evidence>
<evidence type="ECO:0000256" key="5">
    <source>
        <dbReference type="ARBA" id="ARBA00023015"/>
    </source>
</evidence>
<name>A0AAW1CIF2_9HEMI</name>
<feature type="region of interest" description="Disordered" evidence="9">
    <location>
        <begin position="426"/>
        <end position="513"/>
    </location>
</feature>
<dbReference type="EMBL" id="JAPXFL010000013">
    <property type="protein sequence ID" value="KAK9498256.1"/>
    <property type="molecule type" value="Genomic_DNA"/>
</dbReference>
<evidence type="ECO:0000313" key="12">
    <source>
        <dbReference type="Proteomes" id="UP001461498"/>
    </source>
</evidence>
<reference evidence="11 12" key="1">
    <citation type="submission" date="2022-12" db="EMBL/GenBank/DDBJ databases">
        <title>Chromosome-level genome assembly of true bugs.</title>
        <authorList>
            <person name="Ma L."/>
            <person name="Li H."/>
        </authorList>
    </citation>
    <scope>NUCLEOTIDE SEQUENCE [LARGE SCALE GENOMIC DNA]</scope>
    <source>
        <strain evidence="11">Lab_2022b</strain>
    </source>
</reference>
<keyword evidence="7" id="KW-0539">Nucleus</keyword>
<feature type="compositionally biased region" description="Basic residues" evidence="9">
    <location>
        <begin position="480"/>
        <end position="489"/>
    </location>
</feature>
<dbReference type="AlphaFoldDB" id="A0AAW1CIF2"/>
<feature type="compositionally biased region" description="Low complexity" evidence="9">
    <location>
        <begin position="305"/>
        <end position="314"/>
    </location>
</feature>
<dbReference type="InterPro" id="IPR001965">
    <property type="entry name" value="Znf_PHD"/>
</dbReference>
<dbReference type="SMART" id="SM00249">
    <property type="entry name" value="PHD"/>
    <property type="match status" value="1"/>
</dbReference>
<evidence type="ECO:0000256" key="9">
    <source>
        <dbReference type="SAM" id="MobiDB-lite"/>
    </source>
</evidence>
<feature type="compositionally biased region" description="Polar residues" evidence="9">
    <location>
        <begin position="602"/>
        <end position="636"/>
    </location>
</feature>
<keyword evidence="4" id="KW-0862">Zinc</keyword>
<dbReference type="GO" id="GO:0002039">
    <property type="term" value="F:p53 binding"/>
    <property type="evidence" value="ECO:0007669"/>
    <property type="project" value="TreeGrafter"/>
</dbReference>
<organism evidence="11 12">
    <name type="scientific">Rhynocoris fuscipes</name>
    <dbReference type="NCBI Taxonomy" id="488301"/>
    <lineage>
        <taxon>Eukaryota</taxon>
        <taxon>Metazoa</taxon>
        <taxon>Ecdysozoa</taxon>
        <taxon>Arthropoda</taxon>
        <taxon>Hexapoda</taxon>
        <taxon>Insecta</taxon>
        <taxon>Pterygota</taxon>
        <taxon>Neoptera</taxon>
        <taxon>Paraneoptera</taxon>
        <taxon>Hemiptera</taxon>
        <taxon>Heteroptera</taxon>
        <taxon>Panheteroptera</taxon>
        <taxon>Cimicomorpha</taxon>
        <taxon>Reduviidae</taxon>
        <taxon>Harpactorinae</taxon>
        <taxon>Harpactorini</taxon>
        <taxon>Rhynocoris</taxon>
    </lineage>
</organism>
<feature type="compositionally biased region" description="Low complexity" evidence="9">
    <location>
        <begin position="427"/>
        <end position="439"/>
    </location>
</feature>
<dbReference type="PANTHER" id="PTHR46452:SF1">
    <property type="entry name" value="TRANSCRIPTION INITIATION FACTOR TFIID SUBUNIT 3"/>
    <property type="match status" value="1"/>
</dbReference>
<feature type="compositionally biased region" description="Basic and acidic residues" evidence="9">
    <location>
        <begin position="266"/>
        <end position="289"/>
    </location>
</feature>
<proteinExistence type="predicted"/>
<dbReference type="GO" id="GO:0008270">
    <property type="term" value="F:zinc ion binding"/>
    <property type="evidence" value="ECO:0007669"/>
    <property type="project" value="UniProtKB-KW"/>
</dbReference>
<sequence length="939" mass="104172">MSTIDNYTRHSLKVSVAQICQVIGWTAINSTPLEILTDLLQEYMMSLARITNNYATHYGMNSAGVQHVALSLKTFGVTFNELLEYMSYVEAPPVLDVPSYPVKRENHLNFLKPGSREVVTRPVHIHEYLPPINPHSQDEDSKDNLSVDVNSNGDVSSPVHSPKGVFKKPGDPDLLRRPRPPVEEEVRALREITSVMMTTSGFLSPAREGKLPEARTPLSSQGTMTTNPPVVTVEKQESETNTLPPPPPPPTVVPPPKEKKKKKLKELKSKESVVDSDNKTNKVPKEFKPKIPKLNKPVERPPSPVQKSSFSSVSGNLPTPNTVNKTVQRKQSTSPMPFLNVPTMKSTRPAVVDKPPKIHTDEVKLPSDVDKQKLNIFKKISKAKDEVDISDIEPKDENEKWTGLDEVIDAVSRGMLMAKEEVHSSWTVPPYGPVTTGPVKQEPDIPLDLDTVTSPHNNKENFEATVSGDQVLEVRPPEVKKRKKEKHHRERNESKHNAQHDHPIHSINSVHDVDHKSVKPLLAAVEEQMTKSALPSPLHPGDLSILPNTSHLASPFPYYPFPSGVLSHPLIPQRPLNPFVTAPPLPPLPVMSSPISSERENNSSQGRSMQNQSSTVVAQTIQNSNVSHQPSTSISSVPKPAAIPAPVLPSPAPPSTPTVMGPPSTSLPLPSSSTSASTISSPKIPKKEHKKIKKLKDKLKKKKGKKEKSKSKIKSEKKRLKHEKKERKKEKLKTKTEKKERKKEKQQNSELKVENPPNVPKITLKLSPVSSQDSPTDLCHRKIVIKPVVKKEEEKAHPVPWASGTSNNTTVLPVVNTSKPHKSQKSSKNTVIPVNTLHEEEPKIVPPSVAHAIQNTISSTPPTTALRVETQMEYICPACHRPDDGSAMIACDSCDQWFHWICVGIQEPPESDWYCRKCTLKMDGGSEKRKKHKKKKNAI</sequence>
<keyword evidence="3 8" id="KW-0863">Zinc-finger</keyword>
<comment type="caution">
    <text evidence="11">The sequence shown here is derived from an EMBL/GenBank/DDBJ whole genome shotgun (WGS) entry which is preliminary data.</text>
</comment>
<dbReference type="GO" id="GO:0005669">
    <property type="term" value="C:transcription factor TFIID complex"/>
    <property type="evidence" value="ECO:0007669"/>
    <property type="project" value="TreeGrafter"/>
</dbReference>
<dbReference type="CDD" id="cd15522">
    <property type="entry name" value="PHD_TAF3"/>
    <property type="match status" value="1"/>
</dbReference>
<keyword evidence="12" id="KW-1185">Reference proteome</keyword>
<evidence type="ECO:0000259" key="10">
    <source>
        <dbReference type="PROSITE" id="PS50016"/>
    </source>
</evidence>
<dbReference type="Gene3D" id="1.10.20.10">
    <property type="entry name" value="Histone, subunit A"/>
    <property type="match status" value="1"/>
</dbReference>
<dbReference type="PANTHER" id="PTHR46452">
    <property type="entry name" value="TRANSCRIPTION INITIATION FACTOR TFIID SUBUNIT 3"/>
    <property type="match status" value="1"/>
</dbReference>
<evidence type="ECO:0000256" key="8">
    <source>
        <dbReference type="PROSITE-ProRule" id="PRU00146"/>
    </source>
</evidence>